<feature type="transmembrane region" description="Helical" evidence="1">
    <location>
        <begin position="53"/>
        <end position="83"/>
    </location>
</feature>
<sequence length="132" mass="13219">MNRSGSLLHARARTLPLTLASHGGTVRVPVVVLGPLLAASAIGVGLRNVLGDVGLVAGAAALIGARLSWLPVLAYGSAVYLAAPDPGGAAALWAWLMQPGPQGASWAVACGLFVCGGALYVRCGARPEGPRD</sequence>
<feature type="transmembrane region" description="Helical" evidence="1">
    <location>
        <begin position="26"/>
        <end position="46"/>
    </location>
</feature>
<dbReference type="AlphaFoldDB" id="A0A5J6GPR2"/>
<evidence type="ECO:0000256" key="1">
    <source>
        <dbReference type="SAM" id="Phobius"/>
    </source>
</evidence>
<gene>
    <name evidence="2" type="ORF">CP970_14055</name>
</gene>
<feature type="transmembrane region" description="Helical" evidence="1">
    <location>
        <begin position="103"/>
        <end position="121"/>
    </location>
</feature>
<dbReference type="EMBL" id="CP023699">
    <property type="protein sequence ID" value="QEU97327.1"/>
    <property type="molecule type" value="Genomic_DNA"/>
</dbReference>
<evidence type="ECO:0000313" key="3">
    <source>
        <dbReference type="Proteomes" id="UP000325529"/>
    </source>
</evidence>
<keyword evidence="1" id="KW-0812">Transmembrane</keyword>
<reference evidence="2 3" key="1">
    <citation type="submission" date="2017-09" db="EMBL/GenBank/DDBJ databases">
        <authorList>
            <person name="Lee N."/>
            <person name="Cho B.-K."/>
        </authorList>
    </citation>
    <scope>NUCLEOTIDE SEQUENCE [LARGE SCALE GENOMIC DNA]</scope>
    <source>
        <strain evidence="2 3">ATCC 12853</strain>
    </source>
</reference>
<accession>A0A5J6GPR2</accession>
<organism evidence="2 3">
    <name type="scientific">Streptomyces kanamyceticus</name>
    <dbReference type="NCBI Taxonomy" id="1967"/>
    <lineage>
        <taxon>Bacteria</taxon>
        <taxon>Bacillati</taxon>
        <taxon>Actinomycetota</taxon>
        <taxon>Actinomycetes</taxon>
        <taxon>Kitasatosporales</taxon>
        <taxon>Streptomycetaceae</taxon>
        <taxon>Streptomyces</taxon>
    </lineage>
</organism>
<proteinExistence type="predicted"/>
<keyword evidence="3" id="KW-1185">Reference proteome</keyword>
<evidence type="ECO:0000313" key="2">
    <source>
        <dbReference type="EMBL" id="QEU97327.1"/>
    </source>
</evidence>
<dbReference type="Proteomes" id="UP000325529">
    <property type="component" value="Chromosome"/>
</dbReference>
<protein>
    <submittedName>
        <fullName evidence="2">Uncharacterized protein</fullName>
    </submittedName>
</protein>
<name>A0A5J6GPR2_STRKN</name>
<keyword evidence="1" id="KW-0472">Membrane</keyword>
<keyword evidence="1" id="KW-1133">Transmembrane helix</keyword>
<dbReference type="OrthoDB" id="4337469at2"/>
<dbReference type="KEGG" id="ska:CP970_14055"/>